<dbReference type="KEGG" id="cdiv:CPM_0720"/>
<keyword evidence="7" id="KW-1185">Reference proteome</keyword>
<feature type="domain" description="Creatinase N-terminal" evidence="5">
    <location>
        <begin position="11"/>
        <end position="121"/>
    </location>
</feature>
<dbReference type="Proteomes" id="UP000187822">
    <property type="component" value="Chromosome I"/>
</dbReference>
<dbReference type="AlphaFoldDB" id="A0A1R4A6H2"/>
<keyword evidence="1 3" id="KW-0479">Metal-binding</keyword>
<dbReference type="InterPro" id="IPR050659">
    <property type="entry name" value="Peptidase_M24B"/>
</dbReference>
<dbReference type="GO" id="GO:0046872">
    <property type="term" value="F:metal ion binding"/>
    <property type="evidence" value="ECO:0007669"/>
    <property type="project" value="UniProtKB-KW"/>
</dbReference>
<comment type="similarity">
    <text evidence="3">Belongs to the peptidase M24B family.</text>
</comment>
<dbReference type="InterPro" id="IPR029149">
    <property type="entry name" value="Creatin/AminoP/Spt16_N"/>
</dbReference>
<dbReference type="EMBL" id="LT719092">
    <property type="protein sequence ID" value="SJK84577.1"/>
    <property type="molecule type" value="Genomic_DNA"/>
</dbReference>
<protein>
    <submittedName>
        <fullName evidence="6">Xaa-Pro dipeptidase</fullName>
    </submittedName>
</protein>
<organism evidence="6 7">
    <name type="scientific">Cuniculiplasma divulgatum</name>
    <dbReference type="NCBI Taxonomy" id="1673428"/>
    <lineage>
        <taxon>Archaea</taxon>
        <taxon>Methanobacteriati</taxon>
        <taxon>Thermoplasmatota</taxon>
        <taxon>Thermoplasmata</taxon>
        <taxon>Thermoplasmatales</taxon>
        <taxon>Cuniculiplasmataceae</taxon>
        <taxon>Cuniculiplasma</taxon>
    </lineage>
</organism>
<reference evidence="7" key="1">
    <citation type="submission" date="2016-06" db="EMBL/GenBank/DDBJ databases">
        <authorList>
            <person name="Toshchakov V.S."/>
        </authorList>
    </citation>
    <scope>NUCLEOTIDE SEQUENCE [LARGE SCALE GENOMIC DNA]</scope>
    <source>
        <strain>PM4 (JCM 30641</strain>
        <strain evidence="7">\VKM B-2940)</strain>
    </source>
</reference>
<evidence type="ECO:0000259" key="4">
    <source>
        <dbReference type="Pfam" id="PF00557"/>
    </source>
</evidence>
<dbReference type="SUPFAM" id="SSF55920">
    <property type="entry name" value="Creatinase/aminopeptidase"/>
    <property type="match status" value="1"/>
</dbReference>
<dbReference type="InterPro" id="IPR000587">
    <property type="entry name" value="Creatinase_N"/>
</dbReference>
<accession>A0A1R4A6H2</accession>
<evidence type="ECO:0000256" key="3">
    <source>
        <dbReference type="RuleBase" id="RU000590"/>
    </source>
</evidence>
<dbReference type="InterPro" id="IPR036005">
    <property type="entry name" value="Creatinase/aminopeptidase-like"/>
</dbReference>
<dbReference type="OrthoDB" id="1346at2157"/>
<dbReference type="GeneID" id="30927338"/>
<dbReference type="Pfam" id="PF00557">
    <property type="entry name" value="Peptidase_M24"/>
    <property type="match status" value="1"/>
</dbReference>
<proteinExistence type="inferred from homology"/>
<evidence type="ECO:0000313" key="6">
    <source>
        <dbReference type="EMBL" id="SJK84577.1"/>
    </source>
</evidence>
<dbReference type="RefSeq" id="WP_077076084.1">
    <property type="nucleotide sequence ID" value="NZ_LT719092.1"/>
</dbReference>
<keyword evidence="2" id="KW-0378">Hydrolase</keyword>
<dbReference type="STRING" id="1673428.CPM_0720"/>
<name>A0A1R4A6H2_9ARCH</name>
<dbReference type="Pfam" id="PF01321">
    <property type="entry name" value="Creatinase_N"/>
    <property type="match status" value="1"/>
</dbReference>
<dbReference type="SUPFAM" id="SSF53092">
    <property type="entry name" value="Creatinase/prolidase N-terminal domain"/>
    <property type="match status" value="1"/>
</dbReference>
<feature type="domain" description="Peptidase M24" evidence="4">
    <location>
        <begin position="147"/>
        <end position="343"/>
    </location>
</feature>
<evidence type="ECO:0000259" key="5">
    <source>
        <dbReference type="Pfam" id="PF01321"/>
    </source>
</evidence>
<dbReference type="PANTHER" id="PTHR46112:SF9">
    <property type="entry name" value="XAA-PRO AMINOPEPTIDASE"/>
    <property type="match status" value="1"/>
</dbReference>
<evidence type="ECO:0000256" key="1">
    <source>
        <dbReference type="ARBA" id="ARBA00022723"/>
    </source>
</evidence>
<sequence length="364" mass="41325">MALDNFTFKNRIEKLQRKMNEASIDAFLIPPGANFTYLTGMDVESMERLTLLVVDSDNFTVVCPSLMKEQVIEESPIKNIVSWNDDENPYNKTSELISRCKGIAVEGKLQFLHLYELNKILGKDLLYRDDILTELRIMKEEKELAAIGEAVKRSEKSLEVSLEKLVPGITELQFSRILENEYFNQGMPGVAFSTIVSFGKNAAMPHHSPDNTKARKGDSVVIDYGGRFDSYASDSTRTFFLGNPGEKMLDVYETVKQANEDTRNMISENTTYAAMDRNARNIIESRGYGKYFIHRLGHGLGLEVHEEPYLIPKNNYRVLKNSVFTIEPGVYIENLGGVRIEDTNYFNGNKCVAFNSMSRECIIL</sequence>
<dbReference type="InterPro" id="IPR000994">
    <property type="entry name" value="Pept_M24"/>
</dbReference>
<dbReference type="PROSITE" id="PS00491">
    <property type="entry name" value="PROLINE_PEPTIDASE"/>
    <property type="match status" value="1"/>
</dbReference>
<evidence type="ECO:0000313" key="7">
    <source>
        <dbReference type="Proteomes" id="UP000187822"/>
    </source>
</evidence>
<gene>
    <name evidence="6" type="ORF">CPM_0720</name>
</gene>
<dbReference type="InterPro" id="IPR001131">
    <property type="entry name" value="Peptidase_M24B_aminopep-P_CS"/>
</dbReference>
<dbReference type="GO" id="GO:0016787">
    <property type="term" value="F:hydrolase activity"/>
    <property type="evidence" value="ECO:0007669"/>
    <property type="project" value="UniProtKB-KW"/>
</dbReference>
<dbReference type="PANTHER" id="PTHR46112">
    <property type="entry name" value="AMINOPEPTIDASE"/>
    <property type="match status" value="1"/>
</dbReference>
<dbReference type="Gene3D" id="3.40.350.10">
    <property type="entry name" value="Creatinase/prolidase N-terminal domain"/>
    <property type="match status" value="1"/>
</dbReference>
<evidence type="ECO:0000256" key="2">
    <source>
        <dbReference type="ARBA" id="ARBA00022801"/>
    </source>
</evidence>
<dbReference type="Gene3D" id="3.90.230.10">
    <property type="entry name" value="Creatinase/methionine aminopeptidase superfamily"/>
    <property type="match status" value="1"/>
</dbReference>